<evidence type="ECO:0000256" key="6">
    <source>
        <dbReference type="ARBA" id="ARBA00022989"/>
    </source>
</evidence>
<keyword evidence="11" id="KW-1185">Reference proteome</keyword>
<protein>
    <submittedName>
        <fullName evidence="10">MFS transporter</fullName>
    </submittedName>
</protein>
<dbReference type="Pfam" id="PF07690">
    <property type="entry name" value="MFS_1"/>
    <property type="match status" value="1"/>
</dbReference>
<dbReference type="PROSITE" id="PS50850">
    <property type="entry name" value="MFS"/>
    <property type="match status" value="1"/>
</dbReference>
<dbReference type="PANTHER" id="PTHR43528:SF1">
    <property type="entry name" value="ALPHA-KETOGLUTARATE PERMEASE"/>
    <property type="match status" value="1"/>
</dbReference>
<keyword evidence="2" id="KW-0813">Transport</keyword>
<evidence type="ECO:0000256" key="5">
    <source>
        <dbReference type="ARBA" id="ARBA00022847"/>
    </source>
</evidence>
<evidence type="ECO:0000256" key="4">
    <source>
        <dbReference type="ARBA" id="ARBA00022692"/>
    </source>
</evidence>
<feature type="transmembrane region" description="Helical" evidence="8">
    <location>
        <begin position="144"/>
        <end position="171"/>
    </location>
</feature>
<name>A0A4D4J8N9_9PSEU</name>
<evidence type="ECO:0000256" key="2">
    <source>
        <dbReference type="ARBA" id="ARBA00022448"/>
    </source>
</evidence>
<feature type="transmembrane region" description="Helical" evidence="8">
    <location>
        <begin position="223"/>
        <end position="243"/>
    </location>
</feature>
<keyword evidence="4 8" id="KW-0812">Transmembrane</keyword>
<feature type="transmembrane region" description="Helical" evidence="8">
    <location>
        <begin position="358"/>
        <end position="377"/>
    </location>
</feature>
<evidence type="ECO:0000256" key="3">
    <source>
        <dbReference type="ARBA" id="ARBA00022475"/>
    </source>
</evidence>
<dbReference type="InterPro" id="IPR020846">
    <property type="entry name" value="MFS_dom"/>
</dbReference>
<gene>
    <name evidence="10" type="ORF">GTS_46640</name>
</gene>
<organism evidence="10 11">
    <name type="scientific">Gandjariella thermophila</name>
    <dbReference type="NCBI Taxonomy" id="1931992"/>
    <lineage>
        <taxon>Bacteria</taxon>
        <taxon>Bacillati</taxon>
        <taxon>Actinomycetota</taxon>
        <taxon>Actinomycetes</taxon>
        <taxon>Pseudonocardiales</taxon>
        <taxon>Pseudonocardiaceae</taxon>
        <taxon>Gandjariella</taxon>
    </lineage>
</organism>
<feature type="transmembrane region" description="Helical" evidence="8">
    <location>
        <begin position="294"/>
        <end position="313"/>
    </location>
</feature>
<dbReference type="PANTHER" id="PTHR43528">
    <property type="entry name" value="ALPHA-KETOGLUTARATE PERMEASE"/>
    <property type="match status" value="1"/>
</dbReference>
<feature type="transmembrane region" description="Helical" evidence="8">
    <location>
        <begin position="78"/>
        <end position="96"/>
    </location>
</feature>
<keyword evidence="7 8" id="KW-0472">Membrane</keyword>
<evidence type="ECO:0000256" key="1">
    <source>
        <dbReference type="ARBA" id="ARBA00004651"/>
    </source>
</evidence>
<dbReference type="InterPro" id="IPR051084">
    <property type="entry name" value="H+-coupled_symporters"/>
</dbReference>
<reference evidence="11" key="1">
    <citation type="submission" date="2019-04" db="EMBL/GenBank/DDBJ databases">
        <title>Draft genome sequence of Pseudonocardiaceae bacterium SL3-2-4.</title>
        <authorList>
            <person name="Ningsih F."/>
            <person name="Yokota A."/>
            <person name="Sakai Y."/>
            <person name="Nanatani K."/>
            <person name="Yabe S."/>
            <person name="Oetari A."/>
            <person name="Sjamsuridzal W."/>
        </authorList>
    </citation>
    <scope>NUCLEOTIDE SEQUENCE [LARGE SCALE GENOMIC DNA]</scope>
    <source>
        <strain evidence="11">SL3-2-4</strain>
    </source>
</reference>
<comment type="subcellular location">
    <subcellularLocation>
        <location evidence="1">Cell membrane</location>
        <topology evidence="1">Multi-pass membrane protein</topology>
    </subcellularLocation>
</comment>
<feature type="transmembrane region" description="Helical" evidence="8">
    <location>
        <begin position="263"/>
        <end position="282"/>
    </location>
</feature>
<dbReference type="InterPro" id="IPR036259">
    <property type="entry name" value="MFS_trans_sf"/>
</dbReference>
<dbReference type="Proteomes" id="UP000298860">
    <property type="component" value="Unassembled WGS sequence"/>
</dbReference>
<accession>A0A4D4J8N9</accession>
<dbReference type="Gene3D" id="1.20.1250.20">
    <property type="entry name" value="MFS general substrate transporter like domains"/>
    <property type="match status" value="2"/>
</dbReference>
<feature type="transmembrane region" description="Helical" evidence="8">
    <location>
        <begin position="12"/>
        <end position="34"/>
    </location>
</feature>
<evidence type="ECO:0000256" key="7">
    <source>
        <dbReference type="ARBA" id="ARBA00023136"/>
    </source>
</evidence>
<dbReference type="Pfam" id="PF00083">
    <property type="entry name" value="Sugar_tr"/>
    <property type="match status" value="1"/>
</dbReference>
<evidence type="ECO:0000313" key="10">
    <source>
        <dbReference type="EMBL" id="GDY33031.1"/>
    </source>
</evidence>
<feature type="transmembrane region" description="Helical" evidence="8">
    <location>
        <begin position="319"/>
        <end position="346"/>
    </location>
</feature>
<dbReference type="GO" id="GO:0005886">
    <property type="term" value="C:plasma membrane"/>
    <property type="evidence" value="ECO:0007669"/>
    <property type="project" value="UniProtKB-SubCell"/>
</dbReference>
<keyword evidence="3" id="KW-1003">Cell membrane</keyword>
<comment type="caution">
    <text evidence="10">The sequence shown here is derived from an EMBL/GenBank/DDBJ whole genome shotgun (WGS) entry which is preliminary data.</text>
</comment>
<keyword evidence="5" id="KW-0769">Symport</keyword>
<feature type="domain" description="Major facilitator superfamily (MFS) profile" evidence="9">
    <location>
        <begin position="8"/>
        <end position="406"/>
    </location>
</feature>
<feature type="transmembrane region" description="Helical" evidence="8">
    <location>
        <begin position="383"/>
        <end position="403"/>
    </location>
</feature>
<dbReference type="RefSeq" id="WP_137816009.1">
    <property type="nucleotide sequence ID" value="NZ_BJFL01000032.1"/>
</dbReference>
<dbReference type="GO" id="GO:0015293">
    <property type="term" value="F:symporter activity"/>
    <property type="evidence" value="ECO:0007669"/>
    <property type="project" value="UniProtKB-KW"/>
</dbReference>
<dbReference type="InterPro" id="IPR005828">
    <property type="entry name" value="MFS_sugar_transport-like"/>
</dbReference>
<evidence type="ECO:0000313" key="11">
    <source>
        <dbReference type="Proteomes" id="UP000298860"/>
    </source>
</evidence>
<dbReference type="OrthoDB" id="8953821at2"/>
<dbReference type="AlphaFoldDB" id="A0A4D4J8N9"/>
<dbReference type="SUPFAM" id="SSF103473">
    <property type="entry name" value="MFS general substrate transporter"/>
    <property type="match status" value="1"/>
</dbReference>
<sequence length="417" mass="44323">MADHAAPRPWVVCAGMALESYDWVLYALLVSYLSPSFFGGEVQRSLVYGFGVFAAGFVARPLGGVVLGGLADQRGRRVAMLMCIAAAAVASYGMALTPDAQAIGPAAAILMLLWRLLLGVAHGGEMPVAQTYLYEMSPPRRSGLFSSMFYTFGSLGKLTASLAVAALASLFGPQAMVDGAWRIPFAGGGVAATVFFVLRLRLPDTVIPSSRSDLRRLFARRNSLVPPMLAVCGLTVGVTAAYYLWTAAPTSHALSVLKLRDTVVLWAGASSTAIFALVLPLFGWIADRVGVARVFFCGTVALGALTMPLRLLLDQASASVYWLVLIIASICLASVCSVLPAVLARLFPPQHRTLGQGLPYGLTVAAFGGTTPFFEQLSRHTRLVLPTYVVALLAVSVVTMLVLQRGPRSIRRDGRAL</sequence>
<evidence type="ECO:0000259" key="9">
    <source>
        <dbReference type="PROSITE" id="PS50850"/>
    </source>
</evidence>
<feature type="transmembrane region" description="Helical" evidence="8">
    <location>
        <begin position="183"/>
        <end position="202"/>
    </location>
</feature>
<dbReference type="InterPro" id="IPR011701">
    <property type="entry name" value="MFS"/>
</dbReference>
<evidence type="ECO:0000256" key="8">
    <source>
        <dbReference type="SAM" id="Phobius"/>
    </source>
</evidence>
<dbReference type="EMBL" id="BJFL01000032">
    <property type="protein sequence ID" value="GDY33031.1"/>
    <property type="molecule type" value="Genomic_DNA"/>
</dbReference>
<keyword evidence="6 8" id="KW-1133">Transmembrane helix</keyword>
<feature type="transmembrane region" description="Helical" evidence="8">
    <location>
        <begin position="46"/>
        <end position="71"/>
    </location>
</feature>
<feature type="transmembrane region" description="Helical" evidence="8">
    <location>
        <begin position="102"/>
        <end position="123"/>
    </location>
</feature>
<proteinExistence type="predicted"/>